<dbReference type="UniPathway" id="UPA00060">
    <property type="reaction ID" value="UER00141"/>
</dbReference>
<evidence type="ECO:0000256" key="9">
    <source>
        <dbReference type="HAMAP-Rule" id="MF_00097"/>
    </source>
</evidence>
<dbReference type="GO" id="GO:0004789">
    <property type="term" value="F:thiamine-phosphate diphosphorylase activity"/>
    <property type="evidence" value="ECO:0007669"/>
    <property type="project" value="UniProtKB-UniRule"/>
</dbReference>
<dbReference type="EMBL" id="JQBT01000033">
    <property type="protein sequence ID" value="KRN78787.1"/>
    <property type="molecule type" value="Genomic_DNA"/>
</dbReference>
<feature type="binding site" evidence="9">
    <location>
        <position position="115"/>
    </location>
    <ligand>
        <name>4-amino-2-methyl-5-(diphosphooxymethyl)pyrimidine</name>
        <dbReference type="ChEBI" id="CHEBI:57841"/>
    </ligand>
</feature>
<evidence type="ECO:0000256" key="3">
    <source>
        <dbReference type="ARBA" id="ARBA00022723"/>
    </source>
</evidence>
<dbReference type="Gene3D" id="3.20.20.70">
    <property type="entry name" value="Aldolase class I"/>
    <property type="match status" value="1"/>
</dbReference>
<keyword evidence="4 9" id="KW-0460">Magnesium</keyword>
<dbReference type="FunFam" id="3.20.20.70:FF:000096">
    <property type="entry name" value="Thiamine-phosphate synthase"/>
    <property type="match status" value="1"/>
</dbReference>
<dbReference type="InterPro" id="IPR022998">
    <property type="entry name" value="ThiamineP_synth_TenI"/>
</dbReference>
<gene>
    <name evidence="9" type="primary">thiE</name>
    <name evidence="13" type="ORF">IV52_GL001066</name>
</gene>
<dbReference type="Pfam" id="PF02581">
    <property type="entry name" value="TMP-TENI"/>
    <property type="match status" value="1"/>
</dbReference>
<keyword evidence="3 9" id="KW-0479">Metal-binding</keyword>
<comment type="caution">
    <text evidence="13">The sequence shown here is derived from an EMBL/GenBank/DDBJ whole genome shotgun (WGS) entry which is preliminary data.</text>
</comment>
<reference evidence="13 14" key="1">
    <citation type="journal article" date="2015" name="Genome Announc.">
        <title>Expanding the biotechnology potential of lactobacilli through comparative genomics of 213 strains and associated genera.</title>
        <authorList>
            <person name="Sun Z."/>
            <person name="Harris H.M."/>
            <person name="McCann A."/>
            <person name="Guo C."/>
            <person name="Argimon S."/>
            <person name="Zhang W."/>
            <person name="Yang X."/>
            <person name="Jeffery I.B."/>
            <person name="Cooney J.C."/>
            <person name="Kagawa T.F."/>
            <person name="Liu W."/>
            <person name="Song Y."/>
            <person name="Salvetti E."/>
            <person name="Wrobel A."/>
            <person name="Rasinkangas P."/>
            <person name="Parkhill J."/>
            <person name="Rea M.C."/>
            <person name="O'Sullivan O."/>
            <person name="Ritari J."/>
            <person name="Douillard F.P."/>
            <person name="Paul Ross R."/>
            <person name="Yang R."/>
            <person name="Briner A.E."/>
            <person name="Felis G.E."/>
            <person name="de Vos W.M."/>
            <person name="Barrangou R."/>
            <person name="Klaenhammer T.R."/>
            <person name="Caufield P.W."/>
            <person name="Cui Y."/>
            <person name="Zhang H."/>
            <person name="O'Toole P.W."/>
        </authorList>
    </citation>
    <scope>NUCLEOTIDE SEQUENCE [LARGE SCALE GENOMIC DNA]</scope>
    <source>
        <strain evidence="13 14">DSM 20690</strain>
    </source>
</reference>
<name>A0A0R2JNP9_9LACO</name>
<evidence type="ECO:0000256" key="1">
    <source>
        <dbReference type="ARBA" id="ARBA00005165"/>
    </source>
</evidence>
<proteinExistence type="inferred from homology"/>
<feature type="binding site" evidence="9">
    <location>
        <position position="78"/>
    </location>
    <ligand>
        <name>Mg(2+)</name>
        <dbReference type="ChEBI" id="CHEBI:18420"/>
    </ligand>
</feature>
<dbReference type="EC" id="2.5.1.3" evidence="9"/>
<dbReference type="GO" id="GO:0005737">
    <property type="term" value="C:cytoplasm"/>
    <property type="evidence" value="ECO:0007669"/>
    <property type="project" value="TreeGrafter"/>
</dbReference>
<feature type="domain" description="Thiamine phosphate synthase/TenI" evidence="12">
    <location>
        <begin position="10"/>
        <end position="197"/>
    </location>
</feature>
<protein>
    <recommendedName>
        <fullName evidence="9">Thiamine-phosphate synthase</fullName>
        <shortName evidence="9">TP synthase</shortName>
        <shortName evidence="9">TPS</shortName>
        <ecNumber evidence="9">2.5.1.3</ecNumber>
    </recommendedName>
    <alternativeName>
        <fullName evidence="9">Thiamine-phosphate pyrophosphorylase</fullName>
        <shortName evidence="9">TMP pyrophosphorylase</shortName>
        <shortName evidence="9">TMP-PPase</shortName>
    </alternativeName>
</protein>
<comment type="similarity">
    <text evidence="9 10">Belongs to the thiamine-phosphate synthase family.</text>
</comment>
<dbReference type="NCBIfam" id="TIGR00693">
    <property type="entry name" value="thiE"/>
    <property type="match status" value="1"/>
</dbReference>
<dbReference type="InterPro" id="IPR013785">
    <property type="entry name" value="Aldolase_TIM"/>
</dbReference>
<feature type="binding site" evidence="9">
    <location>
        <position position="174"/>
    </location>
    <ligand>
        <name>2-[(2R,5Z)-2-carboxy-4-methylthiazol-5(2H)-ylidene]ethyl phosphate</name>
        <dbReference type="ChEBI" id="CHEBI:62899"/>
    </ligand>
</feature>
<dbReference type="PATRIC" id="fig|1122148.6.peg.1092"/>
<comment type="catalytic activity">
    <reaction evidence="7 9 10">
        <text>2-(2-carboxy-4-methylthiazol-5-yl)ethyl phosphate + 4-amino-2-methyl-5-(diphosphooxymethyl)pyrimidine + 2 H(+) = thiamine phosphate + CO2 + diphosphate</text>
        <dbReference type="Rhea" id="RHEA:47848"/>
        <dbReference type="ChEBI" id="CHEBI:15378"/>
        <dbReference type="ChEBI" id="CHEBI:16526"/>
        <dbReference type="ChEBI" id="CHEBI:33019"/>
        <dbReference type="ChEBI" id="CHEBI:37575"/>
        <dbReference type="ChEBI" id="CHEBI:57841"/>
        <dbReference type="ChEBI" id="CHEBI:62890"/>
        <dbReference type="EC" id="2.5.1.3"/>
    </reaction>
</comment>
<evidence type="ECO:0000256" key="7">
    <source>
        <dbReference type="ARBA" id="ARBA00047851"/>
    </source>
</evidence>
<dbReference type="SUPFAM" id="SSF51391">
    <property type="entry name" value="Thiamin phosphate synthase"/>
    <property type="match status" value="1"/>
</dbReference>
<feature type="binding site" evidence="9">
    <location>
        <begin position="194"/>
        <end position="195"/>
    </location>
    <ligand>
        <name>2-[(2R,5Z)-2-carboxy-4-methylthiazol-5(2H)-ylidene]ethyl phosphate</name>
        <dbReference type="ChEBI" id="CHEBI:62899"/>
    </ligand>
</feature>
<feature type="binding site" evidence="9">
    <location>
        <position position="97"/>
    </location>
    <ligand>
        <name>Mg(2+)</name>
        <dbReference type="ChEBI" id="CHEBI:18420"/>
    </ligand>
</feature>
<organism evidence="13 14">
    <name type="scientific">Fructilactobacillus lindneri DSM 20690 = JCM 11027</name>
    <dbReference type="NCBI Taxonomy" id="1122148"/>
    <lineage>
        <taxon>Bacteria</taxon>
        <taxon>Bacillati</taxon>
        <taxon>Bacillota</taxon>
        <taxon>Bacilli</taxon>
        <taxon>Lactobacillales</taxon>
        <taxon>Lactobacillaceae</taxon>
        <taxon>Fructilactobacillus</taxon>
    </lineage>
</organism>
<feature type="binding site" evidence="9">
    <location>
        <position position="146"/>
    </location>
    <ligand>
        <name>4-amino-2-methyl-5-(diphosphooxymethyl)pyrimidine</name>
        <dbReference type="ChEBI" id="CHEBI:57841"/>
    </ligand>
</feature>
<accession>A0A0R2JNP9</accession>
<dbReference type="PANTHER" id="PTHR20857:SF15">
    <property type="entry name" value="THIAMINE-PHOSPHATE SYNTHASE"/>
    <property type="match status" value="1"/>
</dbReference>
<dbReference type="GO" id="GO:0009229">
    <property type="term" value="P:thiamine diphosphate biosynthetic process"/>
    <property type="evidence" value="ECO:0007669"/>
    <property type="project" value="UniProtKB-UniRule"/>
</dbReference>
<comment type="cofactor">
    <cofactor evidence="9">
        <name>Mg(2+)</name>
        <dbReference type="ChEBI" id="CHEBI:18420"/>
    </cofactor>
    <text evidence="9">Binds 1 Mg(2+) ion per subunit.</text>
</comment>
<keyword evidence="14" id="KW-1185">Reference proteome</keyword>
<evidence type="ECO:0000256" key="5">
    <source>
        <dbReference type="ARBA" id="ARBA00022977"/>
    </source>
</evidence>
<sequence>MKFNPQMLQVYLVIGTQNTNNDPQRLLKIVKEALAAGVTAVQYREKDGTTLTKAEKVALGRQLHQITQAKQVPLFVDDDYELARTIGAEGIHVGQSDTRADVIHQLAPDLMMGLSVHNLEELERSRSLLPVVDYLGVGPIFATASKIKVKDPIGMQGLDDVITQTSKPVVAIGGIHENNVTDFKTEKVTGVAVISAITKSSDIKNTVQILKQRGK</sequence>
<evidence type="ECO:0000256" key="4">
    <source>
        <dbReference type="ARBA" id="ARBA00022842"/>
    </source>
</evidence>
<dbReference type="STRING" id="53444.AYR59_02825"/>
<evidence type="ECO:0000259" key="12">
    <source>
        <dbReference type="Pfam" id="PF02581"/>
    </source>
</evidence>
<evidence type="ECO:0000256" key="2">
    <source>
        <dbReference type="ARBA" id="ARBA00022679"/>
    </source>
</evidence>
<comment type="catalytic activity">
    <reaction evidence="8 9 10">
        <text>2-[(2R,5Z)-2-carboxy-4-methylthiazol-5(2H)-ylidene]ethyl phosphate + 4-amino-2-methyl-5-(diphosphooxymethyl)pyrimidine + 2 H(+) = thiamine phosphate + CO2 + diphosphate</text>
        <dbReference type="Rhea" id="RHEA:47844"/>
        <dbReference type="ChEBI" id="CHEBI:15378"/>
        <dbReference type="ChEBI" id="CHEBI:16526"/>
        <dbReference type="ChEBI" id="CHEBI:33019"/>
        <dbReference type="ChEBI" id="CHEBI:37575"/>
        <dbReference type="ChEBI" id="CHEBI:57841"/>
        <dbReference type="ChEBI" id="CHEBI:62899"/>
        <dbReference type="EC" id="2.5.1.3"/>
    </reaction>
</comment>
<dbReference type="HAMAP" id="MF_00097">
    <property type="entry name" value="TMP_synthase"/>
    <property type="match status" value="1"/>
</dbReference>
<dbReference type="CDD" id="cd00564">
    <property type="entry name" value="TMP_TenI"/>
    <property type="match status" value="1"/>
</dbReference>
<feature type="binding site" evidence="9">
    <location>
        <begin position="143"/>
        <end position="145"/>
    </location>
    <ligand>
        <name>2-[(2R,5Z)-2-carboxy-4-methylthiazol-5(2H)-ylidene]ethyl phosphate</name>
        <dbReference type="ChEBI" id="CHEBI:62899"/>
    </ligand>
</feature>
<evidence type="ECO:0000313" key="14">
    <source>
        <dbReference type="Proteomes" id="UP000051565"/>
    </source>
</evidence>
<dbReference type="InterPro" id="IPR036206">
    <property type="entry name" value="ThiamineP_synth_sf"/>
</dbReference>
<comment type="pathway">
    <text evidence="1 9 11">Cofactor biosynthesis; thiamine diphosphate biosynthesis; thiamine phosphate from 4-amino-2-methyl-5-diphosphomethylpyrimidine and 4-methyl-5-(2-phosphoethyl)-thiazole: step 1/1.</text>
</comment>
<dbReference type="Proteomes" id="UP000051565">
    <property type="component" value="Unassembled WGS sequence"/>
</dbReference>
<evidence type="ECO:0000256" key="10">
    <source>
        <dbReference type="RuleBase" id="RU003826"/>
    </source>
</evidence>
<dbReference type="GO" id="GO:0000287">
    <property type="term" value="F:magnesium ion binding"/>
    <property type="evidence" value="ECO:0007669"/>
    <property type="project" value="UniProtKB-UniRule"/>
</dbReference>
<feature type="binding site" evidence="9">
    <location>
        <position position="77"/>
    </location>
    <ligand>
        <name>4-amino-2-methyl-5-(diphosphooxymethyl)pyrimidine</name>
        <dbReference type="ChEBI" id="CHEBI:57841"/>
    </ligand>
</feature>
<dbReference type="AlphaFoldDB" id="A0A0R2JNP9"/>
<feature type="binding site" evidence="9">
    <location>
        <begin position="42"/>
        <end position="46"/>
    </location>
    <ligand>
        <name>4-amino-2-methyl-5-(diphosphooxymethyl)pyrimidine</name>
        <dbReference type="ChEBI" id="CHEBI:57841"/>
    </ligand>
</feature>
<evidence type="ECO:0000256" key="6">
    <source>
        <dbReference type="ARBA" id="ARBA00047334"/>
    </source>
</evidence>
<keyword evidence="2 9" id="KW-0808">Transferase</keyword>
<comment type="function">
    <text evidence="9">Condenses 4-methyl-5-(beta-hydroxyethyl)thiazole monophosphate (THZ-P) and 2-methyl-4-amino-5-hydroxymethyl pyrimidine pyrophosphate (HMP-PP) to form thiamine monophosphate (TMP).</text>
</comment>
<dbReference type="GO" id="GO:0009228">
    <property type="term" value="P:thiamine biosynthetic process"/>
    <property type="evidence" value="ECO:0007669"/>
    <property type="project" value="UniProtKB-KW"/>
</dbReference>
<dbReference type="PANTHER" id="PTHR20857">
    <property type="entry name" value="THIAMINE-PHOSPHATE PYROPHOSPHORYLASE"/>
    <property type="match status" value="1"/>
</dbReference>
<comment type="catalytic activity">
    <reaction evidence="6 9 10">
        <text>4-methyl-5-(2-phosphooxyethyl)-thiazole + 4-amino-2-methyl-5-(diphosphooxymethyl)pyrimidine + H(+) = thiamine phosphate + diphosphate</text>
        <dbReference type="Rhea" id="RHEA:22328"/>
        <dbReference type="ChEBI" id="CHEBI:15378"/>
        <dbReference type="ChEBI" id="CHEBI:33019"/>
        <dbReference type="ChEBI" id="CHEBI:37575"/>
        <dbReference type="ChEBI" id="CHEBI:57841"/>
        <dbReference type="ChEBI" id="CHEBI:58296"/>
        <dbReference type="EC" id="2.5.1.3"/>
    </reaction>
</comment>
<keyword evidence="5 9" id="KW-0784">Thiamine biosynthesis</keyword>
<dbReference type="InterPro" id="IPR034291">
    <property type="entry name" value="TMP_synthase"/>
</dbReference>
<evidence type="ECO:0000313" key="13">
    <source>
        <dbReference type="EMBL" id="KRN78787.1"/>
    </source>
</evidence>
<evidence type="ECO:0000256" key="11">
    <source>
        <dbReference type="RuleBase" id="RU004253"/>
    </source>
</evidence>
<evidence type="ECO:0000256" key="8">
    <source>
        <dbReference type="ARBA" id="ARBA00047883"/>
    </source>
</evidence>